<sequence>MVLAFVAPEVPPARRAPAARGALSAAALPPAGGALTAAGRGAAGVEAALCAGAAIGALAAAASRRRGQGAHGERRLRAGAAVRAAAANAKEGDGVETALEIAKAVLLALLDVFKGPPEEPTGKDAPGLAALAPGGVAGALAGCCLQDVRTGVAQDAAGLVAASGRRTAVFFLTHFGDFNSWEVAQQVRTALRLGQLGGARAVLVGIGTPESGRKFAEMLELPGDLELYADLNGACAQKLGFSKETVWGACLCMRSHGAGCSGA</sequence>
<name>A0ABN9TU10_9DINO</name>
<keyword evidence="2" id="KW-1185">Reference proteome</keyword>
<organism evidence="1 2">
    <name type="scientific">Prorocentrum cordatum</name>
    <dbReference type="NCBI Taxonomy" id="2364126"/>
    <lineage>
        <taxon>Eukaryota</taxon>
        <taxon>Sar</taxon>
        <taxon>Alveolata</taxon>
        <taxon>Dinophyceae</taxon>
        <taxon>Prorocentrales</taxon>
        <taxon>Prorocentraceae</taxon>
        <taxon>Prorocentrum</taxon>
    </lineage>
</organism>
<gene>
    <name evidence="1" type="ORF">PCOR1329_LOCUS41926</name>
</gene>
<proteinExistence type="predicted"/>
<evidence type="ECO:0000313" key="1">
    <source>
        <dbReference type="EMBL" id="CAK0849177.1"/>
    </source>
</evidence>
<reference evidence="1" key="1">
    <citation type="submission" date="2023-10" db="EMBL/GenBank/DDBJ databases">
        <authorList>
            <person name="Chen Y."/>
            <person name="Shah S."/>
            <person name="Dougan E. K."/>
            <person name="Thang M."/>
            <person name="Chan C."/>
        </authorList>
    </citation>
    <scope>NUCLEOTIDE SEQUENCE [LARGE SCALE GENOMIC DNA]</scope>
</reference>
<protein>
    <recommendedName>
        <fullName evidence="3">VWFA domain-containing protein</fullName>
    </recommendedName>
</protein>
<accession>A0ABN9TU10</accession>
<dbReference type="Proteomes" id="UP001189429">
    <property type="component" value="Unassembled WGS sequence"/>
</dbReference>
<dbReference type="EMBL" id="CAUYUJ010015039">
    <property type="protein sequence ID" value="CAK0849177.1"/>
    <property type="molecule type" value="Genomic_DNA"/>
</dbReference>
<evidence type="ECO:0008006" key="3">
    <source>
        <dbReference type="Google" id="ProtNLM"/>
    </source>
</evidence>
<comment type="caution">
    <text evidence="1">The sequence shown here is derived from an EMBL/GenBank/DDBJ whole genome shotgun (WGS) entry which is preliminary data.</text>
</comment>
<evidence type="ECO:0000313" key="2">
    <source>
        <dbReference type="Proteomes" id="UP001189429"/>
    </source>
</evidence>